<protein>
    <submittedName>
        <fullName evidence="9">FtsX-like permease family protein</fullName>
    </submittedName>
</protein>
<dbReference type="EMBL" id="JBHSTI010000008">
    <property type="protein sequence ID" value="MFC6237495.1"/>
    <property type="molecule type" value="Genomic_DNA"/>
</dbReference>
<feature type="transmembrane region" description="Helical" evidence="7">
    <location>
        <begin position="347"/>
        <end position="366"/>
    </location>
</feature>
<proteinExistence type="inferred from homology"/>
<gene>
    <name evidence="9" type="ORF">ACFQGU_06370</name>
</gene>
<accession>A0ABW1SZZ1</accession>
<feature type="transmembrane region" description="Helical" evidence="7">
    <location>
        <begin position="989"/>
        <end position="1015"/>
    </location>
</feature>
<feature type="transmembrane region" description="Helical" evidence="7">
    <location>
        <begin position="293"/>
        <end position="315"/>
    </location>
</feature>
<dbReference type="InterPro" id="IPR003838">
    <property type="entry name" value="ABC3_permease_C"/>
</dbReference>
<evidence type="ECO:0000313" key="9">
    <source>
        <dbReference type="EMBL" id="MFC6237495.1"/>
    </source>
</evidence>
<feature type="transmembrane region" description="Helical" evidence="7">
    <location>
        <begin position="890"/>
        <end position="916"/>
    </location>
</feature>
<feature type="transmembrane region" description="Helical" evidence="7">
    <location>
        <begin position="461"/>
        <end position="482"/>
    </location>
</feature>
<comment type="similarity">
    <text evidence="6">Belongs to the ABC-4 integral membrane protein family.</text>
</comment>
<keyword evidence="10" id="KW-1185">Reference proteome</keyword>
<evidence type="ECO:0000256" key="6">
    <source>
        <dbReference type="ARBA" id="ARBA00038076"/>
    </source>
</evidence>
<feature type="domain" description="ABC3 transporter permease C-terminal" evidence="8">
    <location>
        <begin position="899"/>
        <end position="1014"/>
    </location>
</feature>
<comment type="caution">
    <text evidence="9">The sequence shown here is derived from an EMBL/GenBank/DDBJ whole genome shotgun (WGS) entry which is preliminary data.</text>
</comment>
<name>A0ABW1SZZ1_9ACTN</name>
<dbReference type="PANTHER" id="PTHR30572:SF4">
    <property type="entry name" value="ABC TRANSPORTER PERMEASE YTRF"/>
    <property type="match status" value="1"/>
</dbReference>
<dbReference type="InterPro" id="IPR050250">
    <property type="entry name" value="Macrolide_Exporter_MacB"/>
</dbReference>
<evidence type="ECO:0000256" key="7">
    <source>
        <dbReference type="SAM" id="Phobius"/>
    </source>
</evidence>
<dbReference type="PANTHER" id="PTHR30572">
    <property type="entry name" value="MEMBRANE COMPONENT OF TRANSPORTER-RELATED"/>
    <property type="match status" value="1"/>
</dbReference>
<feature type="transmembrane region" description="Helical" evidence="7">
    <location>
        <begin position="386"/>
        <end position="409"/>
    </location>
</feature>
<feature type="transmembrane region" description="Helical" evidence="7">
    <location>
        <begin position="430"/>
        <end position="449"/>
    </location>
</feature>
<keyword evidence="2" id="KW-1003">Cell membrane</keyword>
<dbReference type="RefSeq" id="WP_386764843.1">
    <property type="nucleotide sequence ID" value="NZ_JBHSTI010000008.1"/>
</dbReference>
<reference evidence="10" key="1">
    <citation type="journal article" date="2019" name="Int. J. Syst. Evol. Microbiol.">
        <title>The Global Catalogue of Microorganisms (GCM) 10K type strain sequencing project: providing services to taxonomists for standard genome sequencing and annotation.</title>
        <authorList>
            <consortium name="The Broad Institute Genomics Platform"/>
            <consortium name="The Broad Institute Genome Sequencing Center for Infectious Disease"/>
            <person name="Wu L."/>
            <person name="Ma J."/>
        </authorList>
    </citation>
    <scope>NUCLEOTIDE SEQUENCE [LARGE SCALE GENOMIC DNA]</scope>
    <source>
        <strain evidence="10">CGMCC 4.7317</strain>
    </source>
</reference>
<comment type="subcellular location">
    <subcellularLocation>
        <location evidence="1">Cell membrane</location>
        <topology evidence="1">Multi-pass membrane protein</topology>
    </subcellularLocation>
</comment>
<dbReference type="Pfam" id="PF02687">
    <property type="entry name" value="FtsX"/>
    <property type="match status" value="1"/>
</dbReference>
<evidence type="ECO:0000256" key="1">
    <source>
        <dbReference type="ARBA" id="ARBA00004651"/>
    </source>
</evidence>
<dbReference type="Proteomes" id="UP001596138">
    <property type="component" value="Unassembled WGS sequence"/>
</dbReference>
<evidence type="ECO:0000256" key="4">
    <source>
        <dbReference type="ARBA" id="ARBA00022989"/>
    </source>
</evidence>
<feature type="transmembrane region" description="Helical" evidence="7">
    <location>
        <begin position="947"/>
        <end position="969"/>
    </location>
</feature>
<evidence type="ECO:0000313" key="10">
    <source>
        <dbReference type="Proteomes" id="UP001596138"/>
    </source>
</evidence>
<evidence type="ECO:0000256" key="2">
    <source>
        <dbReference type="ARBA" id="ARBA00022475"/>
    </source>
</evidence>
<sequence length="1028" mass="106338">MNQLRLALRAFRWRRGGSLVVLVAGALTVAAAALGPLFSAAAAESVLQDRLIQADTADTTIAFYLKTDVSYPASVSVVVDSQNERGTVPGYGPPVAETVVETTGTPAEGLAAKTKAVWRDGVCDHLVIVDGRCGDGTNEAVVSARAAESVGWVVGTKVTLDELRQYDNTATGSDIATTPAVVTVVGTYRPASTADPFWAGRIYFSFYPNGDGPNTVDSVFVSKDLFPTLVHPTPGTIAADLILSEPRELRVADVPALRTAVEGYLGPESDGPKPTTNVLSVLDAFEAERATTALAAGIVTAQLALLAWLLLYLVVTDTSEARGSEVALAKLRGLPPRAVAAVALREPIVLLLLAAPIGLLLAYGFVTVLAKAVLAADVPVVITPGTLMAVGLAFLGGLAAAVLASRRMFTRPVLEQWSQTTESGGSRRGVVVDVVLAIVALGGFVVLATRSPSDESSASAALGWLAPGLLVIAAGLLLVRLARPVLGALVRGTRASSRLGLFLGSRQAVRRPAGLRLAALLAVTLGLATFAVDASAAAAAGREVRAGADVGARTSVAVQLDPQRDLVQAVEQADPEGRWAMAVADWIPSGGLSGRLLAVQPERLAAVAAWSDEYGPISAADAAALISPVLPDPVAITGTRVRVRITSGPVQSASTKVLVAYRGTTDVPTFTLSSPLREGTHDYEVEVPCDEQKCTLNGIALDRARDAATSSLDLTIVSVQQGDGSSWQDLDAGFGTPGTWRVTAYTGDPTGTLAFAGSGLRYTAELPAYVSPWLQYAEVPSPLPLVTAETIAPTGAELRFVDGNGRDVQAVSAGANTILPFVGSRGSITGLQALTRSAQQLADDANWAVWLGPDAPPDAIERLTAAGITVDGVRTQAERLDQLDREGPALALRLLLVCAVVGSLLAAGALAISVAVTGRRRSYELAALRAVGVPRRSLLRGCVLEQALLLGTGLAVGVPVGLVVARLALPLLPQTSSATLLPLTVDIQTAAVLLFTVVTAALLLLTAVVGGIALLRQAVPERLREVAA</sequence>
<organism evidence="9 10">
    <name type="scientific">Longivirga aurantiaca</name>
    <dbReference type="NCBI Taxonomy" id="1837743"/>
    <lineage>
        <taxon>Bacteria</taxon>
        <taxon>Bacillati</taxon>
        <taxon>Actinomycetota</taxon>
        <taxon>Actinomycetes</taxon>
        <taxon>Sporichthyales</taxon>
        <taxon>Sporichthyaceae</taxon>
        <taxon>Longivirga</taxon>
    </lineage>
</organism>
<keyword evidence="3 7" id="KW-0812">Transmembrane</keyword>
<keyword evidence="5 7" id="KW-0472">Membrane</keyword>
<evidence type="ECO:0000256" key="5">
    <source>
        <dbReference type="ARBA" id="ARBA00023136"/>
    </source>
</evidence>
<keyword evidence="4 7" id="KW-1133">Transmembrane helix</keyword>
<evidence type="ECO:0000256" key="3">
    <source>
        <dbReference type="ARBA" id="ARBA00022692"/>
    </source>
</evidence>
<evidence type="ECO:0000259" key="8">
    <source>
        <dbReference type="Pfam" id="PF02687"/>
    </source>
</evidence>
<feature type="transmembrane region" description="Helical" evidence="7">
    <location>
        <begin position="513"/>
        <end position="532"/>
    </location>
</feature>